<proteinExistence type="predicted"/>
<organism evidence="2 3">
    <name type="scientific">Legionella beliardensis</name>
    <dbReference type="NCBI Taxonomy" id="91822"/>
    <lineage>
        <taxon>Bacteria</taxon>
        <taxon>Pseudomonadati</taxon>
        <taxon>Pseudomonadota</taxon>
        <taxon>Gammaproteobacteria</taxon>
        <taxon>Legionellales</taxon>
        <taxon>Legionellaceae</taxon>
        <taxon>Legionella</taxon>
    </lineage>
</organism>
<keyword evidence="1" id="KW-0812">Transmembrane</keyword>
<name>A0A378HZK8_9GAMM</name>
<sequence>MTDFELDFLHTFYQRFLFVITPKELQAAIQHFQENKLNRQTDRYTGIHTFGLKAWKKQDAEKFTAAVAEALAQTTTQFMDTQAPETIYFITEKIRNKYIPKLVAELDPANPFTTLASQLDANLKKLTQQEKTSVFNGYSFFGGAAIIALGATVIYSNYTARH</sequence>
<evidence type="ECO:0000256" key="1">
    <source>
        <dbReference type="SAM" id="Phobius"/>
    </source>
</evidence>
<evidence type="ECO:0000313" key="3">
    <source>
        <dbReference type="Proteomes" id="UP000254968"/>
    </source>
</evidence>
<reference evidence="2 3" key="1">
    <citation type="submission" date="2018-06" db="EMBL/GenBank/DDBJ databases">
        <authorList>
            <consortium name="Pathogen Informatics"/>
            <person name="Doyle S."/>
        </authorList>
    </citation>
    <scope>NUCLEOTIDE SEQUENCE [LARGE SCALE GENOMIC DNA]</scope>
    <source>
        <strain evidence="2 3">NCTC13315</strain>
    </source>
</reference>
<protein>
    <submittedName>
        <fullName evidence="2">Uncharacterized protein</fullName>
    </submittedName>
</protein>
<dbReference type="AlphaFoldDB" id="A0A378HZK8"/>
<feature type="transmembrane region" description="Helical" evidence="1">
    <location>
        <begin position="138"/>
        <end position="158"/>
    </location>
</feature>
<gene>
    <name evidence="2" type="ORF">NCTC13315_00706</name>
</gene>
<dbReference type="CDD" id="cd21821">
    <property type="entry name" value="MavE"/>
    <property type="match status" value="1"/>
</dbReference>
<dbReference type="Proteomes" id="UP000254968">
    <property type="component" value="Unassembled WGS sequence"/>
</dbReference>
<keyword evidence="3" id="KW-1185">Reference proteome</keyword>
<evidence type="ECO:0000313" key="2">
    <source>
        <dbReference type="EMBL" id="STX28182.1"/>
    </source>
</evidence>
<keyword evidence="1" id="KW-0472">Membrane</keyword>
<keyword evidence="1" id="KW-1133">Transmembrane helix</keyword>
<dbReference type="EMBL" id="UGNV01000001">
    <property type="protein sequence ID" value="STX28182.1"/>
    <property type="molecule type" value="Genomic_DNA"/>
</dbReference>
<dbReference type="RefSeq" id="WP_115301949.1">
    <property type="nucleotide sequence ID" value="NZ_CAAAHO010000001.1"/>
</dbReference>
<accession>A0A378HZK8</accession>
<dbReference type="OrthoDB" id="5646256at2"/>